<evidence type="ECO:0000313" key="2">
    <source>
        <dbReference type="Proteomes" id="UP000010366"/>
    </source>
</evidence>
<keyword evidence="2" id="KW-1185">Reference proteome</keyword>
<gene>
    <name evidence="1" type="ORF">Cha6605_2060</name>
</gene>
<dbReference type="RefSeq" id="WP_015159317.1">
    <property type="nucleotide sequence ID" value="NC_019697.1"/>
</dbReference>
<sequence>MDKYQIEYRNRVLRDYIRDRNWDKNDEYLLKQQLVKCSTILLPEYPYLIEDEWEVETSQSDKGKGDLVFASEYLRFAVVEIKYIDRKSTGRTASRKRTAKRQEVKQQAIDYAAIYARRHLQNVEVFTFTNEKELPCSLGIYNPHTASCFKQS</sequence>
<proteinExistence type="predicted"/>
<dbReference type="Proteomes" id="UP000010366">
    <property type="component" value="Chromosome"/>
</dbReference>
<protein>
    <submittedName>
        <fullName evidence="1">Uncharacterized protein</fullName>
    </submittedName>
</protein>
<dbReference type="STRING" id="1173020.Cha6605_2060"/>
<dbReference type="KEGG" id="cmp:Cha6605_2060"/>
<accession>K9UE99</accession>
<evidence type="ECO:0000313" key="1">
    <source>
        <dbReference type="EMBL" id="AFY93155.1"/>
    </source>
</evidence>
<organism evidence="1 2">
    <name type="scientific">Chamaesiphon minutus (strain ATCC 27169 / PCC 6605)</name>
    <dbReference type="NCBI Taxonomy" id="1173020"/>
    <lineage>
        <taxon>Bacteria</taxon>
        <taxon>Bacillati</taxon>
        <taxon>Cyanobacteriota</taxon>
        <taxon>Cyanophyceae</taxon>
        <taxon>Gomontiellales</taxon>
        <taxon>Chamaesiphonaceae</taxon>
        <taxon>Chamaesiphon</taxon>
    </lineage>
</organism>
<reference evidence="1 2" key="1">
    <citation type="submission" date="2012-05" db="EMBL/GenBank/DDBJ databases">
        <title>Finished chromosome of genome of Chamaesiphon sp. PCC 6605.</title>
        <authorList>
            <consortium name="US DOE Joint Genome Institute"/>
            <person name="Gugger M."/>
            <person name="Coursin T."/>
            <person name="Rippka R."/>
            <person name="Tandeau De Marsac N."/>
            <person name="Huntemann M."/>
            <person name="Wei C.-L."/>
            <person name="Han J."/>
            <person name="Detter J.C."/>
            <person name="Han C."/>
            <person name="Tapia R."/>
            <person name="Chen A."/>
            <person name="Kyrpides N."/>
            <person name="Mavromatis K."/>
            <person name="Markowitz V."/>
            <person name="Szeto E."/>
            <person name="Ivanova N."/>
            <person name="Pagani I."/>
            <person name="Pati A."/>
            <person name="Goodwin L."/>
            <person name="Nordberg H.P."/>
            <person name="Cantor M.N."/>
            <person name="Hua S.X."/>
            <person name="Woyke T."/>
            <person name="Kerfeld C.A."/>
        </authorList>
    </citation>
    <scope>NUCLEOTIDE SEQUENCE [LARGE SCALE GENOMIC DNA]</scope>
    <source>
        <strain evidence="2">ATCC 27169 / PCC 6605</strain>
    </source>
</reference>
<dbReference type="EMBL" id="CP003600">
    <property type="protein sequence ID" value="AFY93155.1"/>
    <property type="molecule type" value="Genomic_DNA"/>
</dbReference>
<dbReference type="eggNOG" id="ENOG5032VTK">
    <property type="taxonomic scope" value="Bacteria"/>
</dbReference>
<dbReference type="HOGENOM" id="CLU_1711015_0_0_3"/>
<dbReference type="AlphaFoldDB" id="K9UE99"/>
<name>K9UE99_CHAP6</name>